<organism evidence="1 2">
    <name type="scientific">Mycena venus</name>
    <dbReference type="NCBI Taxonomy" id="2733690"/>
    <lineage>
        <taxon>Eukaryota</taxon>
        <taxon>Fungi</taxon>
        <taxon>Dikarya</taxon>
        <taxon>Basidiomycota</taxon>
        <taxon>Agaricomycotina</taxon>
        <taxon>Agaricomycetes</taxon>
        <taxon>Agaricomycetidae</taxon>
        <taxon>Agaricales</taxon>
        <taxon>Marasmiineae</taxon>
        <taxon>Mycenaceae</taxon>
        <taxon>Mycena</taxon>
    </lineage>
</organism>
<evidence type="ECO:0000313" key="1">
    <source>
        <dbReference type="EMBL" id="KAF7372421.1"/>
    </source>
</evidence>
<protein>
    <submittedName>
        <fullName evidence="1">CxC2 domain-containing protein</fullName>
    </submittedName>
</protein>
<reference evidence="1" key="1">
    <citation type="submission" date="2020-05" db="EMBL/GenBank/DDBJ databases">
        <title>Mycena genomes resolve the evolution of fungal bioluminescence.</title>
        <authorList>
            <person name="Tsai I.J."/>
        </authorList>
    </citation>
    <scope>NUCLEOTIDE SEQUENCE</scope>
    <source>
        <strain evidence="1">CCC161011</strain>
    </source>
</reference>
<dbReference type="Proteomes" id="UP000620124">
    <property type="component" value="Unassembled WGS sequence"/>
</dbReference>
<sequence>MFMTNTKRVKGLQTTGIGGVTCSQHNMWQGNGIGDLQVGERYCNMNFLLLSVLFRLQLLCIVISYDIACQYNTTFWECMKRLFVKLKQSMVSWKVPNFHLHAHKLNCHGPFSFHFMWGTGMTHKQNWAFSNGVVASTRLMGPGAQQATLEDVFGFHNYDRVLGFLPKCLAVSIKEGMKHKIAFEAFTKGMEEARPEDVVEWKVHVLLWEATPHPKTSESPFELVDEVSMLHDIQLRTAAEEYVCTEDVVEIKCDHTPRSFIMMGLELKQIQRKLEIDVRALKDPSPAQKLVFTKHRTSLLKRIHKFRQIQGKQVFDGNSEQQPEATPLFMPSELASNELRAMTCMTELAAIEAWMREGGAGGGKPWPLYQNDDQLGMMTKGQGILCHINIKIHTAKLHYRYAWVAFLALQGHGPWEERLQILDDNDVQVLNKRTLMEEEKKQNEHWAELGGAIIEGRYSAKMGAAKDTDDAKLHDALQLEWSKAYA</sequence>
<dbReference type="AlphaFoldDB" id="A0A8H6Z8U4"/>
<comment type="caution">
    <text evidence="1">The sequence shown here is derived from an EMBL/GenBank/DDBJ whole genome shotgun (WGS) entry which is preliminary data.</text>
</comment>
<dbReference type="Pfam" id="PF18758">
    <property type="entry name" value="KDZ"/>
    <property type="match status" value="1"/>
</dbReference>
<proteinExistence type="predicted"/>
<gene>
    <name evidence="1" type="ORF">MVEN_00103300</name>
</gene>
<dbReference type="OrthoDB" id="3235114at2759"/>
<name>A0A8H6Z8U4_9AGAR</name>
<accession>A0A8H6Z8U4</accession>
<evidence type="ECO:0000313" key="2">
    <source>
        <dbReference type="Proteomes" id="UP000620124"/>
    </source>
</evidence>
<dbReference type="EMBL" id="JACAZI010000001">
    <property type="protein sequence ID" value="KAF7372421.1"/>
    <property type="molecule type" value="Genomic_DNA"/>
</dbReference>
<dbReference type="InterPro" id="IPR040521">
    <property type="entry name" value="KDZ"/>
</dbReference>
<keyword evidence="2" id="KW-1185">Reference proteome</keyword>